<comment type="subunit">
    <text evidence="9">At low DSF concentrations, interacts with RpfF.</text>
</comment>
<dbReference type="InterPro" id="IPR004358">
    <property type="entry name" value="Sig_transdc_His_kin-like_C"/>
</dbReference>
<evidence type="ECO:0000256" key="12">
    <source>
        <dbReference type="PROSITE-ProRule" id="PRU00169"/>
    </source>
</evidence>
<name>A0A286GAB7_9BACT</name>
<dbReference type="PROSITE" id="PS50110">
    <property type="entry name" value="RESPONSE_REGULATORY"/>
    <property type="match status" value="1"/>
</dbReference>
<dbReference type="Gene3D" id="3.40.50.2300">
    <property type="match status" value="1"/>
</dbReference>
<dbReference type="EMBL" id="OCNH01000003">
    <property type="protein sequence ID" value="SOD92477.1"/>
    <property type="molecule type" value="Genomic_DNA"/>
</dbReference>
<dbReference type="InterPro" id="IPR013656">
    <property type="entry name" value="PAS_4"/>
</dbReference>
<dbReference type="InterPro" id="IPR036890">
    <property type="entry name" value="HATPase_C_sf"/>
</dbReference>
<feature type="transmembrane region" description="Helical" evidence="13">
    <location>
        <begin position="6"/>
        <end position="25"/>
    </location>
</feature>
<dbReference type="InterPro" id="IPR001789">
    <property type="entry name" value="Sig_transdc_resp-reg_receiver"/>
</dbReference>
<keyword evidence="3 12" id="KW-0597">Phosphoprotein</keyword>
<keyword evidence="4" id="KW-0808">Transferase</keyword>
<dbReference type="SUPFAM" id="SSF55874">
    <property type="entry name" value="ATPase domain of HSP90 chaperone/DNA topoisomerase II/histidine kinase"/>
    <property type="match status" value="1"/>
</dbReference>
<dbReference type="PANTHER" id="PTHR45339">
    <property type="entry name" value="HYBRID SIGNAL TRANSDUCTION HISTIDINE KINASE J"/>
    <property type="match status" value="1"/>
</dbReference>
<evidence type="ECO:0000259" key="15">
    <source>
        <dbReference type="PROSITE" id="PS50110"/>
    </source>
</evidence>
<dbReference type="InterPro" id="IPR035965">
    <property type="entry name" value="PAS-like_dom_sf"/>
</dbReference>
<keyword evidence="13" id="KW-0812">Transmembrane</keyword>
<keyword evidence="5" id="KW-0547">Nucleotide-binding</keyword>
<sequence length="864" mass="96879">MNQNQRISLIVVMGLLITVVIGINARQTIHRLVETNNWVLHTYKVLSKAQRIESLLTNMDNDMRGYLLSNNSYFRSDFERTSRKLSAELKGIQDLTSDNPIQQKKVQLLTRLFEKKVARSRSLLNTGQVQPGVPRLDSLDLYLTLSGNFQQVVNSTVDHEDQLLEARIAQSHRSASYALVSNLVGASATLIMILWAIYVLYRSLNKSNLLNQKLADSEQQTKKLLEAVPVPVVVVNHEGKFYYANQAASQLVENIEEYDPHDDTANSNRFFRYPDGVPYPREQRPTYRALQGEATQVNDIELRMNGKRFQLLSSSSPVYDASGKLQYVITSSIDISERVQSQQRLQEARTIAEKAAKLKEDFLANMSHEIRTPLNAMLGFSELLETTNLDNDQKEFIRLIRTAGKNLLTIVNDILDISKIEAGMIRLESIPFSIQMLTGSIKAMCQGAATDKGLQLAVEVDPDLPTVFMGDPTRLTQILLNLINNAIKFTKQGSVSLRIEQGEGKIPTCVPVRFIVQDTGIGMAMDVLPTIFERFQQADKFTTRYYGGTGLGLNIVKSLTELQNGSVTVTSAPGKGSRFTVEIPYILAKEQINFNQPHILTPKGNQKPVRVLVVEDNLMNQKLVLQVLKHLGYQGHVAENGRKAIDVLQEATFDIILMDLQMPVMDGYETTRYIRSDINSTVPIIAMTAHALPSEKEECLKAGMNDFLSKPFQIEELQQLIRPYLPKENVTNNVVPTPDALPPTGSARFSAEPILKMLGNNLEAVVEILGTYLNDTPEDIEKLEQALNQQDIKEVKRLIHIQKVHTKMLGMNEATRLILETEALIIAGKGMEAITPLMEPYIREVKATLPLIGDYIRSQSHTIA</sequence>
<dbReference type="Gene3D" id="1.20.120.160">
    <property type="entry name" value="HPT domain"/>
    <property type="match status" value="1"/>
</dbReference>
<feature type="transmembrane region" description="Helical" evidence="13">
    <location>
        <begin position="177"/>
        <end position="201"/>
    </location>
</feature>
<feature type="domain" description="Response regulatory" evidence="15">
    <location>
        <begin position="610"/>
        <end position="725"/>
    </location>
</feature>
<dbReference type="GO" id="GO:0005524">
    <property type="term" value="F:ATP binding"/>
    <property type="evidence" value="ECO:0007669"/>
    <property type="project" value="UniProtKB-KW"/>
</dbReference>
<keyword evidence="8" id="KW-0902">Two-component regulatory system</keyword>
<evidence type="ECO:0000256" key="3">
    <source>
        <dbReference type="ARBA" id="ARBA00022553"/>
    </source>
</evidence>
<dbReference type="SMART" id="SM00448">
    <property type="entry name" value="REC"/>
    <property type="match status" value="1"/>
</dbReference>
<dbReference type="SUPFAM" id="SSF47226">
    <property type="entry name" value="Histidine-containing phosphotransfer domain, HPT domain"/>
    <property type="match status" value="1"/>
</dbReference>
<dbReference type="GO" id="GO:0005886">
    <property type="term" value="C:plasma membrane"/>
    <property type="evidence" value="ECO:0007669"/>
    <property type="project" value="UniProtKB-SubCell"/>
</dbReference>
<evidence type="ECO:0000313" key="20">
    <source>
        <dbReference type="Proteomes" id="UP000219452"/>
    </source>
</evidence>
<dbReference type="PROSITE" id="PS50113">
    <property type="entry name" value="PAC"/>
    <property type="match status" value="1"/>
</dbReference>
<evidence type="ECO:0000256" key="13">
    <source>
        <dbReference type="SAM" id="Phobius"/>
    </source>
</evidence>
<feature type="modified residue" description="4-aspartylphosphate" evidence="12">
    <location>
        <position position="659"/>
    </location>
</feature>
<dbReference type="OrthoDB" id="9781208at2"/>
<dbReference type="InterPro" id="IPR003661">
    <property type="entry name" value="HisK_dim/P_dom"/>
</dbReference>
<feature type="domain" description="Histidine kinase" evidence="14">
    <location>
        <begin position="365"/>
        <end position="587"/>
    </location>
</feature>
<evidence type="ECO:0000313" key="19">
    <source>
        <dbReference type="EMBL" id="SOD92477.1"/>
    </source>
</evidence>
<evidence type="ECO:0000259" key="18">
    <source>
        <dbReference type="PROSITE" id="PS50894"/>
    </source>
</evidence>
<dbReference type="InterPro" id="IPR000700">
    <property type="entry name" value="PAS-assoc_C"/>
</dbReference>
<dbReference type="CDD" id="cd00130">
    <property type="entry name" value="PAS"/>
    <property type="match status" value="1"/>
</dbReference>
<evidence type="ECO:0000256" key="8">
    <source>
        <dbReference type="ARBA" id="ARBA00023012"/>
    </source>
</evidence>
<dbReference type="Pfam" id="PF08448">
    <property type="entry name" value="PAS_4"/>
    <property type="match status" value="1"/>
</dbReference>
<evidence type="ECO:0000259" key="14">
    <source>
        <dbReference type="PROSITE" id="PS50109"/>
    </source>
</evidence>
<dbReference type="InterPro" id="IPR011006">
    <property type="entry name" value="CheY-like_superfamily"/>
</dbReference>
<dbReference type="GO" id="GO:0000155">
    <property type="term" value="F:phosphorelay sensor kinase activity"/>
    <property type="evidence" value="ECO:0007669"/>
    <property type="project" value="InterPro"/>
</dbReference>
<evidence type="ECO:0000256" key="10">
    <source>
        <dbReference type="ARBA" id="ARBA00068150"/>
    </source>
</evidence>
<evidence type="ECO:0000259" key="17">
    <source>
        <dbReference type="PROSITE" id="PS50113"/>
    </source>
</evidence>
<keyword evidence="7" id="KW-0067">ATP-binding</keyword>
<accession>A0A286GAB7</accession>
<dbReference type="CDD" id="cd16922">
    <property type="entry name" value="HATPase_EvgS-ArcB-TorS-like"/>
    <property type="match status" value="1"/>
</dbReference>
<dbReference type="Pfam" id="PF01627">
    <property type="entry name" value="Hpt"/>
    <property type="match status" value="1"/>
</dbReference>
<dbReference type="EC" id="2.7.13.3" evidence="2"/>
<evidence type="ECO:0000256" key="1">
    <source>
        <dbReference type="ARBA" id="ARBA00000085"/>
    </source>
</evidence>
<dbReference type="Pfam" id="PF05227">
    <property type="entry name" value="CHASE3"/>
    <property type="match status" value="1"/>
</dbReference>
<evidence type="ECO:0000256" key="9">
    <source>
        <dbReference type="ARBA" id="ARBA00064003"/>
    </source>
</evidence>
<dbReference type="Pfam" id="PF00072">
    <property type="entry name" value="Response_reg"/>
    <property type="match status" value="1"/>
</dbReference>
<dbReference type="InterPro" id="IPR007891">
    <property type="entry name" value="CHASE3"/>
</dbReference>
<dbReference type="PROSITE" id="PS50109">
    <property type="entry name" value="HIS_KIN"/>
    <property type="match status" value="1"/>
</dbReference>
<feature type="domain" description="HPt" evidence="18">
    <location>
        <begin position="761"/>
        <end position="859"/>
    </location>
</feature>
<dbReference type="Gene3D" id="3.30.565.10">
    <property type="entry name" value="Histidine kinase-like ATPase, C-terminal domain"/>
    <property type="match status" value="1"/>
</dbReference>
<dbReference type="RefSeq" id="WP_097127718.1">
    <property type="nucleotide sequence ID" value="NZ_OCNH01000003.1"/>
</dbReference>
<dbReference type="InterPro" id="IPR008207">
    <property type="entry name" value="Sig_transdc_His_kin_Hpt_dom"/>
</dbReference>
<keyword evidence="20" id="KW-1185">Reference proteome</keyword>
<feature type="domain" description="PAS" evidence="16">
    <location>
        <begin position="217"/>
        <end position="252"/>
    </location>
</feature>
<evidence type="ECO:0000256" key="6">
    <source>
        <dbReference type="ARBA" id="ARBA00022777"/>
    </source>
</evidence>
<dbReference type="InterPro" id="IPR036641">
    <property type="entry name" value="HPT_dom_sf"/>
</dbReference>
<dbReference type="Gene3D" id="3.30.450.20">
    <property type="entry name" value="PAS domain"/>
    <property type="match status" value="1"/>
</dbReference>
<dbReference type="Pfam" id="PF00512">
    <property type="entry name" value="HisKA"/>
    <property type="match status" value="1"/>
</dbReference>
<dbReference type="PANTHER" id="PTHR45339:SF3">
    <property type="entry name" value="HISTIDINE KINASE"/>
    <property type="match status" value="1"/>
</dbReference>
<organism evidence="19 20">
    <name type="scientific">Spirosoma fluviale</name>
    <dbReference type="NCBI Taxonomy" id="1597977"/>
    <lineage>
        <taxon>Bacteria</taxon>
        <taxon>Pseudomonadati</taxon>
        <taxon>Bacteroidota</taxon>
        <taxon>Cytophagia</taxon>
        <taxon>Cytophagales</taxon>
        <taxon>Cytophagaceae</taxon>
        <taxon>Spirosoma</taxon>
    </lineage>
</organism>
<reference evidence="20" key="1">
    <citation type="submission" date="2017-09" db="EMBL/GenBank/DDBJ databases">
        <authorList>
            <person name="Varghese N."/>
            <person name="Submissions S."/>
        </authorList>
    </citation>
    <scope>NUCLEOTIDE SEQUENCE [LARGE SCALE GENOMIC DNA]</scope>
    <source>
        <strain evidence="20">DSM 29961</strain>
    </source>
</reference>
<dbReference type="InterPro" id="IPR000014">
    <property type="entry name" value="PAS"/>
</dbReference>
<dbReference type="CDD" id="cd17546">
    <property type="entry name" value="REC_hyHK_CKI1_RcsC-like"/>
    <property type="match status" value="1"/>
</dbReference>
<protein>
    <recommendedName>
        <fullName evidence="10">Sensory/regulatory protein RpfC</fullName>
        <ecNumber evidence="2">2.7.13.3</ecNumber>
    </recommendedName>
</protein>
<dbReference type="InterPro" id="IPR001610">
    <property type="entry name" value="PAC"/>
</dbReference>
<dbReference type="FunFam" id="1.10.287.130:FF:000002">
    <property type="entry name" value="Two-component osmosensing histidine kinase"/>
    <property type="match status" value="1"/>
</dbReference>
<evidence type="ECO:0000259" key="16">
    <source>
        <dbReference type="PROSITE" id="PS50112"/>
    </source>
</evidence>
<dbReference type="Proteomes" id="UP000219452">
    <property type="component" value="Unassembled WGS sequence"/>
</dbReference>
<dbReference type="FunFam" id="3.30.565.10:FF:000010">
    <property type="entry name" value="Sensor histidine kinase RcsC"/>
    <property type="match status" value="1"/>
</dbReference>
<dbReference type="InterPro" id="IPR003594">
    <property type="entry name" value="HATPase_dom"/>
</dbReference>
<keyword evidence="13" id="KW-1133">Transmembrane helix</keyword>
<gene>
    <name evidence="19" type="ORF">SAMN06269250_3998</name>
</gene>
<feature type="modified residue" description="Phosphohistidine" evidence="11">
    <location>
        <position position="800"/>
    </location>
</feature>
<evidence type="ECO:0000256" key="11">
    <source>
        <dbReference type="PROSITE-ProRule" id="PRU00110"/>
    </source>
</evidence>
<dbReference type="InterPro" id="IPR036097">
    <property type="entry name" value="HisK_dim/P_sf"/>
</dbReference>
<dbReference type="PROSITE" id="PS50112">
    <property type="entry name" value="PAS"/>
    <property type="match status" value="1"/>
</dbReference>
<dbReference type="PROSITE" id="PS50894">
    <property type="entry name" value="HPT"/>
    <property type="match status" value="1"/>
</dbReference>
<dbReference type="CDD" id="cd00082">
    <property type="entry name" value="HisKA"/>
    <property type="match status" value="1"/>
</dbReference>
<keyword evidence="13" id="KW-0472">Membrane</keyword>
<dbReference type="InterPro" id="IPR005467">
    <property type="entry name" value="His_kinase_dom"/>
</dbReference>
<dbReference type="Gene3D" id="1.10.287.130">
    <property type="match status" value="1"/>
</dbReference>
<dbReference type="SUPFAM" id="SSF55785">
    <property type="entry name" value="PYP-like sensor domain (PAS domain)"/>
    <property type="match status" value="1"/>
</dbReference>
<evidence type="ECO:0000256" key="4">
    <source>
        <dbReference type="ARBA" id="ARBA00022679"/>
    </source>
</evidence>
<dbReference type="SUPFAM" id="SSF52172">
    <property type="entry name" value="CheY-like"/>
    <property type="match status" value="1"/>
</dbReference>
<comment type="catalytic activity">
    <reaction evidence="1">
        <text>ATP + protein L-histidine = ADP + protein N-phospho-L-histidine.</text>
        <dbReference type="EC" id="2.7.13.3"/>
    </reaction>
</comment>
<dbReference type="SMART" id="SM00388">
    <property type="entry name" value="HisKA"/>
    <property type="match status" value="1"/>
</dbReference>
<dbReference type="SUPFAM" id="SSF47384">
    <property type="entry name" value="Homodimeric domain of signal transducing histidine kinase"/>
    <property type="match status" value="1"/>
</dbReference>
<dbReference type="SMART" id="SM00387">
    <property type="entry name" value="HATPase_c"/>
    <property type="match status" value="1"/>
</dbReference>
<proteinExistence type="predicted"/>
<dbReference type="SMART" id="SM00086">
    <property type="entry name" value="PAC"/>
    <property type="match status" value="1"/>
</dbReference>
<dbReference type="Pfam" id="PF02518">
    <property type="entry name" value="HATPase_c"/>
    <property type="match status" value="1"/>
</dbReference>
<evidence type="ECO:0000256" key="7">
    <source>
        <dbReference type="ARBA" id="ARBA00022840"/>
    </source>
</evidence>
<dbReference type="CDD" id="cd19410">
    <property type="entry name" value="HK9-like_sensor"/>
    <property type="match status" value="1"/>
</dbReference>
<keyword evidence="6 19" id="KW-0418">Kinase</keyword>
<dbReference type="AlphaFoldDB" id="A0A286GAB7"/>
<feature type="domain" description="PAC" evidence="17">
    <location>
        <begin position="293"/>
        <end position="347"/>
    </location>
</feature>
<dbReference type="PRINTS" id="PR00344">
    <property type="entry name" value="BCTRLSENSOR"/>
</dbReference>
<evidence type="ECO:0000256" key="2">
    <source>
        <dbReference type="ARBA" id="ARBA00012438"/>
    </source>
</evidence>
<evidence type="ECO:0000256" key="5">
    <source>
        <dbReference type="ARBA" id="ARBA00022741"/>
    </source>
</evidence>